<dbReference type="OrthoDB" id="6158624at2759"/>
<proteinExistence type="predicted"/>
<dbReference type="Pfam" id="PF08205">
    <property type="entry name" value="C2-set_2"/>
    <property type="match status" value="1"/>
</dbReference>
<accession>A0A6J8DVU6</accession>
<evidence type="ECO:0000256" key="1">
    <source>
        <dbReference type="ARBA" id="ARBA00023157"/>
    </source>
</evidence>
<dbReference type="AlphaFoldDB" id="A0A6J8DVU6"/>
<keyword evidence="1" id="KW-1015">Disulfide bond</keyword>
<sequence length="580" mass="64981">MTNITSISTNATLTFHVLKCEDEKDYMCQCYFDMNGAFIPEKSPTTRISVQATSSKPDSISSIIVQSSKNQTQGYSSSIYKASVSTNTYDILNFRASSIDTVTATHLRSTEKLQLVFHEGDMVVFTCTGDIGRPPGKLIWQKTFPQGKKPITYSNETTYIEEIPGTCTFKGTSHLTVKIYAEDIKAEVRCFEGSQVNAPEMKKDENYYQTFSHDGITVNSEYASVIHTNNTTAGETGDNLVVPIARKETKTKAETSSAFDLAIVYDEVDQQATMKYELSKTDTPEQHDNVNHEVSMESSKHEGKETQYNNSFNFLSDTNKTSVSFEQSQPNVSDWWTVMFTCTGNIGKLPGKLIWQKIYPQQTIYTTFSNETTEIDELPGICSFRGTSNITIKISGEDLKAKIRCYEKSQANVQGINQSELSDNQEDISEDNDYEEIGSVSYEEVDMSNNMIETSNEPIDDGEIVSETIPISACPSSSRSNITMIHFYVNTNIFNTNEHIKMSADNETVSNHPNELGNDNIGIDDTFVNENSESFTIQDHQYVNMTSPIVPNIYEDLNHSTVDTHKYESLNTEGNTTLTE</sequence>
<feature type="domain" description="CD80-like immunoglobulin C2-set" evidence="2">
    <location>
        <begin position="120"/>
        <end position="190"/>
    </location>
</feature>
<reference evidence="3 4" key="1">
    <citation type="submission" date="2020-06" db="EMBL/GenBank/DDBJ databases">
        <authorList>
            <person name="Li R."/>
            <person name="Bekaert M."/>
        </authorList>
    </citation>
    <scope>NUCLEOTIDE SEQUENCE [LARGE SCALE GENOMIC DNA]</scope>
    <source>
        <strain evidence="4">wild</strain>
    </source>
</reference>
<dbReference type="Gene3D" id="2.60.40.10">
    <property type="entry name" value="Immunoglobulins"/>
    <property type="match status" value="1"/>
</dbReference>
<name>A0A6J8DVU6_MYTCO</name>
<gene>
    <name evidence="3" type="ORF">MCOR_44638</name>
</gene>
<protein>
    <recommendedName>
        <fullName evidence="2">CD80-like immunoglobulin C2-set domain-containing protein</fullName>
    </recommendedName>
</protein>
<organism evidence="3 4">
    <name type="scientific">Mytilus coruscus</name>
    <name type="common">Sea mussel</name>
    <dbReference type="NCBI Taxonomy" id="42192"/>
    <lineage>
        <taxon>Eukaryota</taxon>
        <taxon>Metazoa</taxon>
        <taxon>Spiralia</taxon>
        <taxon>Lophotrochozoa</taxon>
        <taxon>Mollusca</taxon>
        <taxon>Bivalvia</taxon>
        <taxon>Autobranchia</taxon>
        <taxon>Pteriomorphia</taxon>
        <taxon>Mytilida</taxon>
        <taxon>Mytiloidea</taxon>
        <taxon>Mytilidae</taxon>
        <taxon>Mytilinae</taxon>
        <taxon>Mytilus</taxon>
    </lineage>
</organism>
<evidence type="ECO:0000259" key="2">
    <source>
        <dbReference type="Pfam" id="PF08205"/>
    </source>
</evidence>
<dbReference type="InterPro" id="IPR013783">
    <property type="entry name" value="Ig-like_fold"/>
</dbReference>
<dbReference type="Proteomes" id="UP000507470">
    <property type="component" value="Unassembled WGS sequence"/>
</dbReference>
<dbReference type="InterPro" id="IPR013162">
    <property type="entry name" value="CD80_C2-set"/>
</dbReference>
<keyword evidence="4" id="KW-1185">Reference proteome</keyword>
<dbReference type="EMBL" id="CACVKT020007871">
    <property type="protein sequence ID" value="CAC5411561.1"/>
    <property type="molecule type" value="Genomic_DNA"/>
</dbReference>
<evidence type="ECO:0000313" key="3">
    <source>
        <dbReference type="EMBL" id="CAC5411561.1"/>
    </source>
</evidence>
<evidence type="ECO:0000313" key="4">
    <source>
        <dbReference type="Proteomes" id="UP000507470"/>
    </source>
</evidence>